<organism evidence="2">
    <name type="scientific">freshwater metagenome</name>
    <dbReference type="NCBI Taxonomy" id="449393"/>
    <lineage>
        <taxon>unclassified sequences</taxon>
        <taxon>metagenomes</taxon>
        <taxon>ecological metagenomes</taxon>
    </lineage>
</organism>
<dbReference type="EMBL" id="CAEZVY010000031">
    <property type="protein sequence ID" value="CAB4639143.1"/>
    <property type="molecule type" value="Genomic_DNA"/>
</dbReference>
<dbReference type="InterPro" id="IPR043137">
    <property type="entry name" value="GGT_ssub_C"/>
</dbReference>
<accession>A0A6J6ESJ6</accession>
<dbReference type="PANTHER" id="PTHR43881">
    <property type="entry name" value="GAMMA-GLUTAMYLTRANSPEPTIDASE (AFU_ORTHOLOGUE AFUA_4G13580)"/>
    <property type="match status" value="1"/>
</dbReference>
<dbReference type="EMBL" id="CAEZTM010000074">
    <property type="protein sequence ID" value="CAB4579126.1"/>
    <property type="molecule type" value="Genomic_DNA"/>
</dbReference>
<evidence type="ECO:0000313" key="2">
    <source>
        <dbReference type="EMBL" id="CAB4579126.1"/>
    </source>
</evidence>
<protein>
    <submittedName>
        <fullName evidence="2">Unannotated protein</fullName>
    </submittedName>
</protein>
<dbReference type="PRINTS" id="PR01210">
    <property type="entry name" value="GGTRANSPTASE"/>
</dbReference>
<dbReference type="PANTHER" id="PTHR43881:SF1">
    <property type="entry name" value="GAMMA-GLUTAMYLTRANSPEPTIDASE (AFU_ORTHOLOGUE AFUA_4G13580)"/>
    <property type="match status" value="1"/>
</dbReference>
<gene>
    <name evidence="2" type="ORF">UFOPK1684_01263</name>
    <name evidence="3" type="ORF">UFOPK2158_00420</name>
</gene>
<dbReference type="InterPro" id="IPR029055">
    <property type="entry name" value="Ntn_hydrolases_N"/>
</dbReference>
<name>A0A6J6ESJ6_9ZZZZ</name>
<dbReference type="AlphaFoldDB" id="A0A6J6ESJ6"/>
<proteinExistence type="predicted"/>
<dbReference type="Pfam" id="PF01019">
    <property type="entry name" value="G_glu_transpept"/>
    <property type="match status" value="1"/>
</dbReference>
<evidence type="ECO:0000256" key="1">
    <source>
        <dbReference type="SAM" id="MobiDB-lite"/>
    </source>
</evidence>
<dbReference type="InterPro" id="IPR043138">
    <property type="entry name" value="GGT_lsub"/>
</dbReference>
<sequence length="567" mass="59554">MAEKPKKGGMGGGLVPGTYPPPTTSRPQLVGEKFAVVAGHPLVSMVAMSVFEAGGNAVDAGVAAGIASTVIQVDMANFGGIAPILIREAGSDQCVSIAGVGRWSESVSLDAMLARHGGNLPLGGAPCIVPGAPAGWLSALSHSGTMSFAEVAQPALAYARSGFLLDPGLALSLEICARGFGQWPSSVEVYRPGNIPLQVGDRLVQPALANTLERLIEAEKRSRGSREEGIRAAHDEFYSGDIARIISAAVQENGGFLTVDDFEGFDAEAALAPSVLVDGWRVHATPSWSQGPVALQILGIMMRTPGTWHHLVEATTRALCDREDFLAAPDVMDKDIQELLDEDYLDSLARGITDEAAPGRSFATGAPGTALGSTTSIVTMDASGCSFAASPSDTLDGGPIIRELGILCSPRGVQSRLSSSHPNRLRPGGRPVVTPAPIIATRGDESWAVACPGGDVIVQAMAQVMWRVMTTETSLQEAVEAPRIAAFNAPSAFHPHPSADRLVYTEGRISDSERENLRAHGHHVEVWPDFEFDAGSVQTIRSAPNTQGERVLSVGADPRRLAYAIAR</sequence>
<dbReference type="Gene3D" id="1.10.246.130">
    <property type="match status" value="1"/>
</dbReference>
<feature type="region of interest" description="Disordered" evidence="1">
    <location>
        <begin position="1"/>
        <end position="26"/>
    </location>
</feature>
<dbReference type="InterPro" id="IPR052896">
    <property type="entry name" value="GGT-like_enzyme"/>
</dbReference>
<dbReference type="SUPFAM" id="SSF56235">
    <property type="entry name" value="N-terminal nucleophile aminohydrolases (Ntn hydrolases)"/>
    <property type="match status" value="1"/>
</dbReference>
<evidence type="ECO:0000313" key="3">
    <source>
        <dbReference type="EMBL" id="CAB4639143.1"/>
    </source>
</evidence>
<dbReference type="Gene3D" id="3.60.20.40">
    <property type="match status" value="1"/>
</dbReference>
<reference evidence="2" key="1">
    <citation type="submission" date="2020-05" db="EMBL/GenBank/DDBJ databases">
        <authorList>
            <person name="Chiriac C."/>
            <person name="Salcher M."/>
            <person name="Ghai R."/>
            <person name="Kavagutti S V."/>
        </authorList>
    </citation>
    <scope>NUCLEOTIDE SEQUENCE</scope>
</reference>